<feature type="compositionally biased region" description="Pro residues" evidence="1">
    <location>
        <begin position="84"/>
        <end position="100"/>
    </location>
</feature>
<keyword evidence="3" id="KW-1185">Reference proteome</keyword>
<gene>
    <name evidence="2" type="ORF">PV662_46910</name>
</gene>
<name>A0ABU4NWN2_9ACTN</name>
<evidence type="ECO:0000313" key="3">
    <source>
        <dbReference type="Proteomes" id="UP001271274"/>
    </source>
</evidence>
<evidence type="ECO:0000313" key="2">
    <source>
        <dbReference type="EMBL" id="MDX3707077.1"/>
    </source>
</evidence>
<sequence>MPKDYKPPRDATETFARYKAHYEGERALKPEMLEFADRELKAGATVGQLAAWTGLTPEVFRRRARALGVERKRPPTVGKLTPAPAQPQQPAPPEPEPVGPPEHLGVSPEIAALTYDEARTLFVEAETKQMQWGITQRRHLARVPSEWRFHMGVQAGVAAGHIDLPESSEEQTA</sequence>
<evidence type="ECO:0000256" key="1">
    <source>
        <dbReference type="SAM" id="MobiDB-lite"/>
    </source>
</evidence>
<dbReference type="Proteomes" id="UP001271274">
    <property type="component" value="Unassembled WGS sequence"/>
</dbReference>
<reference evidence="2 3" key="1">
    <citation type="journal article" date="2023" name="Microb. Genom.">
        <title>Mesoterricola silvestris gen. nov., sp. nov., Mesoterricola sediminis sp. nov., Geothrix oryzae sp. nov., Geothrix edaphica sp. nov., Geothrix rubra sp. nov., and Geothrix limicola sp. nov., six novel members of Acidobacteriota isolated from soils.</title>
        <authorList>
            <person name="Weisberg A.J."/>
            <person name="Pearce E."/>
            <person name="Kramer C.G."/>
            <person name="Chang J.H."/>
            <person name="Clarke C.R."/>
        </authorList>
    </citation>
    <scope>NUCLEOTIDE SEQUENCE [LARGE SCALE GENOMIC DNA]</scope>
    <source>
        <strain evidence="2 3">ID09-01A</strain>
    </source>
</reference>
<proteinExistence type="predicted"/>
<dbReference type="RefSeq" id="WP_319063885.1">
    <property type="nucleotide sequence ID" value="NZ_JARAYT010000032.1"/>
</dbReference>
<accession>A0ABU4NWN2</accession>
<organism evidence="2 3">
    <name type="scientific">Streptomyces europaeiscabiei</name>
    <dbReference type="NCBI Taxonomy" id="146819"/>
    <lineage>
        <taxon>Bacteria</taxon>
        <taxon>Bacillati</taxon>
        <taxon>Actinomycetota</taxon>
        <taxon>Actinomycetes</taxon>
        <taxon>Kitasatosporales</taxon>
        <taxon>Streptomycetaceae</taxon>
        <taxon>Streptomyces</taxon>
    </lineage>
</organism>
<protein>
    <submittedName>
        <fullName evidence="2">Uncharacterized protein</fullName>
    </submittedName>
</protein>
<feature type="region of interest" description="Disordered" evidence="1">
    <location>
        <begin position="70"/>
        <end position="103"/>
    </location>
</feature>
<comment type="caution">
    <text evidence="2">The sequence shown here is derived from an EMBL/GenBank/DDBJ whole genome shotgun (WGS) entry which is preliminary data.</text>
</comment>
<dbReference type="EMBL" id="JARAYU010000041">
    <property type="protein sequence ID" value="MDX3707077.1"/>
    <property type="molecule type" value="Genomic_DNA"/>
</dbReference>